<evidence type="ECO:0000313" key="11">
    <source>
        <dbReference type="EMBL" id="JAS23725.1"/>
    </source>
</evidence>
<dbReference type="SUPFAM" id="SSF68906">
    <property type="entry name" value="SAP domain"/>
    <property type="match status" value="1"/>
</dbReference>
<dbReference type="InterPro" id="IPR036361">
    <property type="entry name" value="SAP_dom_sf"/>
</dbReference>
<dbReference type="AlphaFoldDB" id="A0A1B6E242"/>
<feature type="signal peptide" evidence="8">
    <location>
        <begin position="1"/>
        <end position="20"/>
    </location>
</feature>
<proteinExistence type="inferred from homology"/>
<evidence type="ECO:0000256" key="4">
    <source>
        <dbReference type="ARBA" id="ARBA00022525"/>
    </source>
</evidence>
<dbReference type="EMBL" id="GEDC01005302">
    <property type="protein sequence ID" value="JAS31996.1"/>
    <property type="molecule type" value="Transcribed_RNA"/>
</dbReference>
<keyword evidence="6" id="KW-1015">Disulfide bond</keyword>
<dbReference type="EMBL" id="GEDC01013573">
    <property type="protein sequence ID" value="JAS23725.1"/>
    <property type="molecule type" value="Transcribed_RNA"/>
</dbReference>
<evidence type="ECO:0000256" key="1">
    <source>
        <dbReference type="ARBA" id="ARBA00004613"/>
    </source>
</evidence>
<evidence type="ECO:0000256" key="8">
    <source>
        <dbReference type="SAM" id="SignalP"/>
    </source>
</evidence>
<feature type="domain" description="ARMET N-terminal" evidence="10">
    <location>
        <begin position="25"/>
        <end position="120"/>
    </location>
</feature>
<dbReference type="Pfam" id="PF20145">
    <property type="entry name" value="ARMET_N"/>
    <property type="match status" value="1"/>
</dbReference>
<dbReference type="Gene3D" id="1.10.720.30">
    <property type="entry name" value="SAP domain"/>
    <property type="match status" value="1"/>
</dbReference>
<evidence type="ECO:0000256" key="2">
    <source>
        <dbReference type="ARBA" id="ARBA00005617"/>
    </source>
</evidence>
<evidence type="ECO:0000313" key="12">
    <source>
        <dbReference type="EMBL" id="JAS31996.1"/>
    </source>
</evidence>
<evidence type="ECO:0000256" key="3">
    <source>
        <dbReference type="ARBA" id="ARBA00014267"/>
    </source>
</evidence>
<evidence type="ECO:0000256" key="5">
    <source>
        <dbReference type="ARBA" id="ARBA00022729"/>
    </source>
</evidence>
<gene>
    <name evidence="12" type="ORF">g.25592</name>
    <name evidence="11" type="ORF">g.25593</name>
</gene>
<evidence type="ECO:0000259" key="10">
    <source>
        <dbReference type="Pfam" id="PF20145"/>
    </source>
</evidence>
<dbReference type="GO" id="GO:0071542">
    <property type="term" value="P:dopaminergic neuron differentiation"/>
    <property type="evidence" value="ECO:0007669"/>
    <property type="project" value="TreeGrafter"/>
</dbReference>
<reference evidence="12" key="1">
    <citation type="submission" date="2015-12" db="EMBL/GenBank/DDBJ databases">
        <title>De novo transcriptome assembly of four potential Pierce s Disease insect vectors from Arizona vineyards.</title>
        <authorList>
            <person name="Tassone E.E."/>
        </authorList>
    </citation>
    <scope>NUCLEOTIDE SEQUENCE</scope>
</reference>
<dbReference type="InterPro" id="IPR045332">
    <property type="entry name" value="ARMET_N"/>
</dbReference>
<sequence>MAYIIFCSIILVCFPVMISSLEREECEVCIAVVEKFAQTLTEEEKSNQRLIEEKFRQFCETAKDKEDRFCYYIGGKADSATGILSDLSWPLKASMPADVICTKLNKKDSQLCALRYDKEIDLNTVDLKKLKVRQLKKILNNWNENCDGCIEKSDFIKRIEELKPLYYKEEL</sequence>
<dbReference type="GO" id="GO:0005783">
    <property type="term" value="C:endoplasmic reticulum"/>
    <property type="evidence" value="ECO:0007669"/>
    <property type="project" value="TreeGrafter"/>
</dbReference>
<dbReference type="Gene3D" id="1.10.225.10">
    <property type="entry name" value="Saposin-like"/>
    <property type="match status" value="1"/>
</dbReference>
<dbReference type="InterPro" id="IPR019345">
    <property type="entry name" value="ARMET_C"/>
</dbReference>
<comment type="similarity">
    <text evidence="2">Belongs to the ARMET family.</text>
</comment>
<keyword evidence="4" id="KW-0964">Secreted</keyword>
<dbReference type="FunFam" id="1.10.225.10:FF:000003">
    <property type="entry name" value="Mesencephalic astrocyte-derived neurotrophic factor"/>
    <property type="match status" value="1"/>
</dbReference>
<organism evidence="12">
    <name type="scientific">Clastoptera arizonana</name>
    <name type="common">Arizona spittle bug</name>
    <dbReference type="NCBI Taxonomy" id="38151"/>
    <lineage>
        <taxon>Eukaryota</taxon>
        <taxon>Metazoa</taxon>
        <taxon>Ecdysozoa</taxon>
        <taxon>Arthropoda</taxon>
        <taxon>Hexapoda</taxon>
        <taxon>Insecta</taxon>
        <taxon>Pterygota</taxon>
        <taxon>Neoptera</taxon>
        <taxon>Paraneoptera</taxon>
        <taxon>Hemiptera</taxon>
        <taxon>Auchenorrhyncha</taxon>
        <taxon>Cercopoidea</taxon>
        <taxon>Clastopteridae</taxon>
        <taxon>Clastoptera</taxon>
    </lineage>
</organism>
<dbReference type="PANTHER" id="PTHR12990:SF5">
    <property type="entry name" value="MESENCEPHALIC ASTROCYTE-DERIVED NEUROTROPHIC FACTOR HOMOLOG"/>
    <property type="match status" value="1"/>
</dbReference>
<dbReference type="Pfam" id="PF10208">
    <property type="entry name" value="ARMET_C"/>
    <property type="match status" value="1"/>
</dbReference>
<evidence type="ECO:0000256" key="6">
    <source>
        <dbReference type="ARBA" id="ARBA00023157"/>
    </source>
</evidence>
<dbReference type="PANTHER" id="PTHR12990">
    <property type="entry name" value="ARMET-LIKE PROTEIN"/>
    <property type="match status" value="1"/>
</dbReference>
<dbReference type="GO" id="GO:0031175">
    <property type="term" value="P:neuron projection development"/>
    <property type="evidence" value="ECO:0007669"/>
    <property type="project" value="TreeGrafter"/>
</dbReference>
<feature type="chain" id="PRO_5008581716" description="Mesencephalic astrocyte-derived neurotrophic factor homolog" evidence="8">
    <location>
        <begin position="21"/>
        <end position="171"/>
    </location>
</feature>
<protein>
    <recommendedName>
        <fullName evidence="3">Mesencephalic astrocyte-derived neurotrophic factor homolog</fullName>
    </recommendedName>
    <alternativeName>
        <fullName evidence="7">MANF/CDNF-like protein</fullName>
    </alternativeName>
</protein>
<comment type="subcellular location">
    <subcellularLocation>
        <location evidence="1">Secreted</location>
    </subcellularLocation>
</comment>
<accession>A0A1B6E242</accession>
<name>A0A1B6E242_9HEMI</name>
<dbReference type="GO" id="GO:0005615">
    <property type="term" value="C:extracellular space"/>
    <property type="evidence" value="ECO:0007669"/>
    <property type="project" value="TreeGrafter"/>
</dbReference>
<evidence type="ECO:0000256" key="7">
    <source>
        <dbReference type="ARBA" id="ARBA00032923"/>
    </source>
</evidence>
<evidence type="ECO:0000259" key="9">
    <source>
        <dbReference type="Pfam" id="PF10208"/>
    </source>
</evidence>
<dbReference type="InterPro" id="IPR045333">
    <property type="entry name" value="ARMET-like"/>
</dbReference>
<feature type="domain" description="ARMET C-terminal" evidence="9">
    <location>
        <begin position="124"/>
        <end position="166"/>
    </location>
</feature>
<keyword evidence="5 8" id="KW-0732">Signal</keyword>